<dbReference type="Pfam" id="PF00425">
    <property type="entry name" value="Chorismate_bind"/>
    <property type="match status" value="1"/>
</dbReference>
<accession>A0A6S6TYN6</accession>
<dbReference type="InterPro" id="IPR015890">
    <property type="entry name" value="Chorismate_C"/>
</dbReference>
<organism evidence="2">
    <name type="scientific">uncultured Thiotrichaceae bacterium</name>
    <dbReference type="NCBI Taxonomy" id="298394"/>
    <lineage>
        <taxon>Bacteria</taxon>
        <taxon>Pseudomonadati</taxon>
        <taxon>Pseudomonadota</taxon>
        <taxon>Gammaproteobacteria</taxon>
        <taxon>Thiotrichales</taxon>
        <taxon>Thiotrichaceae</taxon>
        <taxon>environmental samples</taxon>
    </lineage>
</organism>
<dbReference type="InterPro" id="IPR043131">
    <property type="entry name" value="BCAT-like_N"/>
</dbReference>
<dbReference type="EC" id="4.1.3.38" evidence="2"/>
<dbReference type="InterPro" id="IPR036038">
    <property type="entry name" value="Aminotransferase-like"/>
</dbReference>
<dbReference type="Gene3D" id="3.20.10.10">
    <property type="entry name" value="D-amino Acid Aminotransferase, subunit A, domain 2"/>
    <property type="match status" value="1"/>
</dbReference>
<dbReference type="PANTHER" id="PTHR11236">
    <property type="entry name" value="AMINOBENZOATE/ANTHRANILATE SYNTHASE"/>
    <property type="match status" value="1"/>
</dbReference>
<dbReference type="SUPFAM" id="SSF56322">
    <property type="entry name" value="ADC synthase"/>
    <property type="match status" value="1"/>
</dbReference>
<evidence type="ECO:0000313" key="2">
    <source>
        <dbReference type="EMBL" id="CAA6827615.1"/>
    </source>
</evidence>
<dbReference type="GO" id="GO:0000162">
    <property type="term" value="P:L-tryptophan biosynthetic process"/>
    <property type="evidence" value="ECO:0007669"/>
    <property type="project" value="TreeGrafter"/>
</dbReference>
<dbReference type="AlphaFoldDB" id="A0A6S6TYN6"/>
<protein>
    <submittedName>
        <fullName evidence="2">Para-aminobenzoate synthase, aminase component )</fullName>
        <ecNumber evidence="2">2.6.1.85</ecNumber>
        <ecNumber evidence="2">4.1.3.38</ecNumber>
    </submittedName>
</protein>
<keyword evidence="2" id="KW-0032">Aminotransferase</keyword>
<name>A0A6S6TYN6_9GAMM</name>
<feature type="domain" description="Chorismate-utilising enzyme C-terminal" evidence="1">
    <location>
        <begin position="134"/>
        <end position="388"/>
    </location>
</feature>
<dbReference type="InterPro" id="IPR001544">
    <property type="entry name" value="Aminotrans_IV"/>
</dbReference>
<dbReference type="InterPro" id="IPR005802">
    <property type="entry name" value="ADC_synth_comp_1"/>
</dbReference>
<dbReference type="Gene3D" id="3.30.470.10">
    <property type="match status" value="1"/>
</dbReference>
<evidence type="ECO:0000259" key="1">
    <source>
        <dbReference type="Pfam" id="PF00425"/>
    </source>
</evidence>
<dbReference type="PANTHER" id="PTHR11236:SF50">
    <property type="entry name" value="AMINODEOXYCHORISMATE SYNTHASE COMPONENT 1"/>
    <property type="match status" value="1"/>
</dbReference>
<dbReference type="EC" id="2.6.1.85" evidence="2"/>
<dbReference type="GO" id="GO:0008696">
    <property type="term" value="F:4-amino-4-deoxychorismate lyase activity"/>
    <property type="evidence" value="ECO:0007669"/>
    <property type="project" value="UniProtKB-EC"/>
</dbReference>
<dbReference type="Gene3D" id="3.60.120.10">
    <property type="entry name" value="Anthranilate synthase"/>
    <property type="match status" value="1"/>
</dbReference>
<keyword evidence="2" id="KW-0456">Lyase</keyword>
<dbReference type="InterPro" id="IPR043132">
    <property type="entry name" value="BCAT-like_C"/>
</dbReference>
<dbReference type="EMBL" id="CACVAT010000441">
    <property type="protein sequence ID" value="CAA6827615.1"/>
    <property type="molecule type" value="Genomic_DNA"/>
</dbReference>
<dbReference type="PRINTS" id="PR00095">
    <property type="entry name" value="ANTSNTHASEI"/>
</dbReference>
<reference evidence="2" key="1">
    <citation type="submission" date="2020-01" db="EMBL/GenBank/DDBJ databases">
        <authorList>
            <person name="Meier V. D."/>
            <person name="Meier V D."/>
        </authorList>
    </citation>
    <scope>NUCLEOTIDE SEQUENCE</scope>
    <source>
        <strain evidence="2">HLG_WM_MAG_09</strain>
    </source>
</reference>
<proteinExistence type="predicted"/>
<dbReference type="GO" id="GO:0046820">
    <property type="term" value="F:4-amino-4-deoxychorismate synthase activity"/>
    <property type="evidence" value="ECO:0007669"/>
    <property type="project" value="UniProtKB-EC"/>
</dbReference>
<dbReference type="GO" id="GO:0009396">
    <property type="term" value="P:folic acid-containing compound biosynthetic process"/>
    <property type="evidence" value="ECO:0007669"/>
    <property type="project" value="InterPro"/>
</dbReference>
<dbReference type="InterPro" id="IPR019999">
    <property type="entry name" value="Anth_synth_I-like"/>
</dbReference>
<dbReference type="SUPFAM" id="SSF56752">
    <property type="entry name" value="D-aminoacid aminotransferase-like PLP-dependent enzymes"/>
    <property type="match status" value="1"/>
</dbReference>
<keyword evidence="2" id="KW-0808">Transferase</keyword>
<sequence length="617" mass="70427">MALFTIKMAETTPFMLFENTLPDQRSETAWLFTQPIKEIIATRHDQLENVLAEVDIERKKGHYLAGFLSYEAAYAFSSKLTGFDNPATTERPLLQFYVFDQVLRPTPDELDQSFQQFPESVPFIKNWTPTETESAYISKLNRLRHYIEQGDVYQVNHTFRADFELEGDINGLYQALRKAQPVAFSALLHLPHNSVLSLSPELFLNKQGNTLSTKPMKGTAARGKNKEEDQQILAAMRKDKKLHSENLMIVDLMRNDIGRLAKPGSVEVSDLFEVQTYKTLHQMISTIKGEIAQDTPFAQIIKQLFPCGSITGAPKIRSMEIINELENTPRHIYTGAIGFITPENDFTFNVPIRTLYFPKGDTHGTMGIGGGIIYESNPQSEWQEALLKARFLTGLNRNFKLIETFRYDAAMDEISRLDAHLNRLQNSAEQFTYPVEPEKWQQTIQAYLEKQSKDSDLKIRFLLDAAGNISLSSEKLEQENDDILPTVTLSKHRIDADNIFRQHKTTNRELYNRAYQQAEQQGFYDVLFLNEAGFIAEASRHNLILEKDGQLYTPPTSDGALPGVMRQHLQHVLKNTGTPIQEKQLTLEDLHNAERLYLCNSVRGMIEVSLDTDTAHR</sequence>
<dbReference type="InterPro" id="IPR005801">
    <property type="entry name" value="ADC_synthase"/>
</dbReference>
<gene>
    <name evidence="2" type="ORF">HELGO_WM47835</name>
</gene>
<dbReference type="Pfam" id="PF01063">
    <property type="entry name" value="Aminotran_4"/>
    <property type="match status" value="1"/>
</dbReference>
<dbReference type="NCBIfam" id="TIGR00553">
    <property type="entry name" value="pabB"/>
    <property type="match status" value="1"/>
</dbReference>